<comment type="similarity">
    <text evidence="2 7">Belongs to the DedA family.</text>
</comment>
<feature type="transmembrane region" description="Helical" evidence="7">
    <location>
        <begin position="163"/>
        <end position="181"/>
    </location>
</feature>
<evidence type="ECO:0000256" key="2">
    <source>
        <dbReference type="ARBA" id="ARBA00010792"/>
    </source>
</evidence>
<keyword evidence="6 7" id="KW-0472">Membrane</keyword>
<keyword evidence="3 7" id="KW-1003">Cell membrane</keyword>
<evidence type="ECO:0000256" key="5">
    <source>
        <dbReference type="ARBA" id="ARBA00022989"/>
    </source>
</evidence>
<comment type="caution">
    <text evidence="9">The sequence shown here is derived from an EMBL/GenBank/DDBJ whole genome shotgun (WGS) entry which is preliminary data.</text>
</comment>
<protein>
    <submittedName>
        <fullName evidence="9">DedA family protein</fullName>
    </submittedName>
</protein>
<evidence type="ECO:0000313" key="9">
    <source>
        <dbReference type="EMBL" id="MFC0595924.1"/>
    </source>
</evidence>
<gene>
    <name evidence="9" type="ORF">ACFFFP_07065</name>
</gene>
<evidence type="ECO:0000259" key="8">
    <source>
        <dbReference type="Pfam" id="PF09335"/>
    </source>
</evidence>
<evidence type="ECO:0000256" key="3">
    <source>
        <dbReference type="ARBA" id="ARBA00022475"/>
    </source>
</evidence>
<keyword evidence="5 7" id="KW-1133">Transmembrane helix</keyword>
<evidence type="ECO:0000313" key="10">
    <source>
        <dbReference type="Proteomes" id="UP001589830"/>
    </source>
</evidence>
<dbReference type="Pfam" id="PF09335">
    <property type="entry name" value="VTT_dom"/>
    <property type="match status" value="1"/>
</dbReference>
<sequence>MGHAGAEDRLTEGLLFLAPLSLFLETGLPIGLFVPGGDTLLLALGAWAAEGGLRAFPLLPLLFLGSFLGHLLGYALGRYGGKALRKRFPDDLWQKGERLLLRFGPLALLLAPFLGGVRTLVPFLFGALGFPLGRFLPLVALGSLLWTQGLFLLGYLLGRHLPLWAILGGLLLLGALGLFFSRRPSRT</sequence>
<reference evidence="9 10" key="1">
    <citation type="submission" date="2024-09" db="EMBL/GenBank/DDBJ databases">
        <authorList>
            <person name="Sun Q."/>
            <person name="Mori K."/>
        </authorList>
    </citation>
    <scope>NUCLEOTIDE SEQUENCE [LARGE SCALE GENOMIC DNA]</scope>
    <source>
        <strain evidence="9 10">NCAIM B.02340</strain>
    </source>
</reference>
<evidence type="ECO:0000256" key="4">
    <source>
        <dbReference type="ARBA" id="ARBA00022692"/>
    </source>
</evidence>
<dbReference type="InterPro" id="IPR032816">
    <property type="entry name" value="VTT_dom"/>
</dbReference>
<dbReference type="EMBL" id="JBHLTW010000033">
    <property type="protein sequence ID" value="MFC0595924.1"/>
    <property type="molecule type" value="Genomic_DNA"/>
</dbReference>
<dbReference type="InterPro" id="IPR032818">
    <property type="entry name" value="DedA-like"/>
</dbReference>
<accession>A0ABV6Q1D2</accession>
<feature type="domain" description="VTT" evidence="8">
    <location>
        <begin position="37"/>
        <end position="155"/>
    </location>
</feature>
<name>A0ABV6Q1D2_9DEIN</name>
<feature type="transmembrane region" description="Helical" evidence="7">
    <location>
        <begin position="61"/>
        <end position="79"/>
    </location>
</feature>
<dbReference type="RefSeq" id="WP_188847049.1">
    <property type="nucleotide sequence ID" value="NZ_BMPJ01000009.1"/>
</dbReference>
<feature type="transmembrane region" description="Helical" evidence="7">
    <location>
        <begin position="135"/>
        <end position="157"/>
    </location>
</feature>
<dbReference type="PANTHER" id="PTHR30353:SF0">
    <property type="entry name" value="TRANSMEMBRANE PROTEIN"/>
    <property type="match status" value="1"/>
</dbReference>
<feature type="transmembrane region" description="Helical" evidence="7">
    <location>
        <begin position="99"/>
        <end position="128"/>
    </location>
</feature>
<evidence type="ECO:0000256" key="1">
    <source>
        <dbReference type="ARBA" id="ARBA00004651"/>
    </source>
</evidence>
<organism evidence="9 10">
    <name type="scientific">Thermus composti</name>
    <dbReference type="NCBI Taxonomy" id="532059"/>
    <lineage>
        <taxon>Bacteria</taxon>
        <taxon>Thermotogati</taxon>
        <taxon>Deinococcota</taxon>
        <taxon>Deinococci</taxon>
        <taxon>Thermales</taxon>
        <taxon>Thermaceae</taxon>
        <taxon>Thermus</taxon>
    </lineage>
</organism>
<keyword evidence="4 7" id="KW-0812">Transmembrane</keyword>
<dbReference type="Proteomes" id="UP001589830">
    <property type="component" value="Unassembled WGS sequence"/>
</dbReference>
<evidence type="ECO:0000256" key="7">
    <source>
        <dbReference type="RuleBase" id="RU367016"/>
    </source>
</evidence>
<evidence type="ECO:0000256" key="6">
    <source>
        <dbReference type="ARBA" id="ARBA00023136"/>
    </source>
</evidence>
<proteinExistence type="inferred from homology"/>
<keyword evidence="10" id="KW-1185">Reference proteome</keyword>
<comment type="subcellular location">
    <subcellularLocation>
        <location evidence="1 7">Cell membrane</location>
        <topology evidence="1 7">Multi-pass membrane protein</topology>
    </subcellularLocation>
</comment>
<dbReference type="PANTHER" id="PTHR30353">
    <property type="entry name" value="INNER MEMBRANE PROTEIN DEDA-RELATED"/>
    <property type="match status" value="1"/>
</dbReference>